<reference evidence="1 2" key="3">
    <citation type="journal article" date="2010" name="BMC Genomics">
        <title>Transcriptome sequencing and comparative analysis of cucumber flowers with different sex types.</title>
        <authorList>
            <person name="Guo S."/>
            <person name="Zheng Y."/>
            <person name="Joung J.G."/>
            <person name="Liu S."/>
            <person name="Zhang Z."/>
            <person name="Crasta O.R."/>
            <person name="Sobral B.W."/>
            <person name="Xu Y."/>
            <person name="Huang S."/>
            <person name="Fei Z."/>
        </authorList>
    </citation>
    <scope>NUCLEOTIDE SEQUENCE [LARGE SCALE GENOMIC DNA]</scope>
    <source>
        <strain evidence="2">cv. 9930</strain>
    </source>
</reference>
<keyword evidence="2" id="KW-1185">Reference proteome</keyword>
<accession>A0A0A0KKS8</accession>
<dbReference type="EMBL" id="CM002927">
    <property type="protein sequence ID" value="KGN48356.1"/>
    <property type="molecule type" value="Genomic_DNA"/>
</dbReference>
<dbReference type="Proteomes" id="UP000029981">
    <property type="component" value="Chromosome 6"/>
</dbReference>
<sequence>MSLSAGGTGSNRRVQSLSSPLKTTIIIYRVWFYGMKGKLNLLPQQAAMLCTKSNEKVEKSILFWPLISQQYFPSANKITDSLRSCRKNRLRTNSKESILTSRETLKPPEQKQTSLKLLVG</sequence>
<evidence type="ECO:0000313" key="2">
    <source>
        <dbReference type="Proteomes" id="UP000029981"/>
    </source>
</evidence>
<reference evidence="1 2" key="2">
    <citation type="journal article" date="2009" name="PLoS ONE">
        <title>An integrated genetic and cytogenetic map of the cucumber genome.</title>
        <authorList>
            <person name="Ren Y."/>
            <person name="Zhang Z."/>
            <person name="Liu J."/>
            <person name="Staub J.E."/>
            <person name="Han Y."/>
            <person name="Cheng Z."/>
            <person name="Li X."/>
            <person name="Lu J."/>
            <person name="Miao H."/>
            <person name="Kang H."/>
            <person name="Xie B."/>
            <person name="Gu X."/>
            <person name="Wang X."/>
            <person name="Du Y."/>
            <person name="Jin W."/>
            <person name="Huang S."/>
        </authorList>
    </citation>
    <scope>NUCLEOTIDE SEQUENCE [LARGE SCALE GENOMIC DNA]</scope>
    <source>
        <strain evidence="2">cv. 9930</strain>
    </source>
</reference>
<dbReference type="Gramene" id="KGN48356">
    <property type="protein sequence ID" value="KGN48356"/>
    <property type="gene ID" value="Csa_6G483380"/>
</dbReference>
<gene>
    <name evidence="1" type="ORF">Csa_6G483380</name>
</gene>
<reference evidence="1 2" key="4">
    <citation type="journal article" date="2011" name="BMC Genomics">
        <title>RNA-Seq improves annotation of protein-coding genes in the cucumber genome.</title>
        <authorList>
            <person name="Li Z."/>
            <person name="Zhang Z."/>
            <person name="Yan P."/>
            <person name="Huang S."/>
            <person name="Fei Z."/>
            <person name="Lin K."/>
        </authorList>
    </citation>
    <scope>NUCLEOTIDE SEQUENCE [LARGE SCALE GENOMIC DNA]</scope>
    <source>
        <strain evidence="2">cv. 9930</strain>
    </source>
</reference>
<protein>
    <submittedName>
        <fullName evidence="1">Uncharacterized protein</fullName>
    </submittedName>
</protein>
<organism evidence="1 2">
    <name type="scientific">Cucumis sativus</name>
    <name type="common">Cucumber</name>
    <dbReference type="NCBI Taxonomy" id="3659"/>
    <lineage>
        <taxon>Eukaryota</taxon>
        <taxon>Viridiplantae</taxon>
        <taxon>Streptophyta</taxon>
        <taxon>Embryophyta</taxon>
        <taxon>Tracheophyta</taxon>
        <taxon>Spermatophyta</taxon>
        <taxon>Magnoliopsida</taxon>
        <taxon>eudicotyledons</taxon>
        <taxon>Gunneridae</taxon>
        <taxon>Pentapetalae</taxon>
        <taxon>rosids</taxon>
        <taxon>fabids</taxon>
        <taxon>Cucurbitales</taxon>
        <taxon>Cucurbitaceae</taxon>
        <taxon>Benincaseae</taxon>
        <taxon>Cucumis</taxon>
    </lineage>
</organism>
<reference evidence="1 2" key="1">
    <citation type="journal article" date="2009" name="Nat. Genet.">
        <title>The genome of the cucumber, Cucumis sativus L.</title>
        <authorList>
            <person name="Huang S."/>
            <person name="Li R."/>
            <person name="Zhang Z."/>
            <person name="Li L."/>
            <person name="Gu X."/>
            <person name="Fan W."/>
            <person name="Lucas W.J."/>
            <person name="Wang X."/>
            <person name="Xie B."/>
            <person name="Ni P."/>
            <person name="Ren Y."/>
            <person name="Zhu H."/>
            <person name="Li J."/>
            <person name="Lin K."/>
            <person name="Jin W."/>
            <person name="Fei Z."/>
            <person name="Li G."/>
            <person name="Staub J."/>
            <person name="Kilian A."/>
            <person name="van der Vossen E.A."/>
            <person name="Wu Y."/>
            <person name="Guo J."/>
            <person name="He J."/>
            <person name="Jia Z."/>
            <person name="Ren Y."/>
            <person name="Tian G."/>
            <person name="Lu Y."/>
            <person name="Ruan J."/>
            <person name="Qian W."/>
            <person name="Wang M."/>
            <person name="Huang Q."/>
            <person name="Li B."/>
            <person name="Xuan Z."/>
            <person name="Cao J."/>
            <person name="Asan"/>
            <person name="Wu Z."/>
            <person name="Zhang J."/>
            <person name="Cai Q."/>
            <person name="Bai Y."/>
            <person name="Zhao B."/>
            <person name="Han Y."/>
            <person name="Li Y."/>
            <person name="Li X."/>
            <person name="Wang S."/>
            <person name="Shi Q."/>
            <person name="Liu S."/>
            <person name="Cho W.K."/>
            <person name="Kim J.Y."/>
            <person name="Xu Y."/>
            <person name="Heller-Uszynska K."/>
            <person name="Miao H."/>
            <person name="Cheng Z."/>
            <person name="Zhang S."/>
            <person name="Wu J."/>
            <person name="Yang Y."/>
            <person name="Kang H."/>
            <person name="Li M."/>
            <person name="Liang H."/>
            <person name="Ren X."/>
            <person name="Shi Z."/>
            <person name="Wen M."/>
            <person name="Jian M."/>
            <person name="Yang H."/>
            <person name="Zhang G."/>
            <person name="Yang Z."/>
            <person name="Chen R."/>
            <person name="Liu S."/>
            <person name="Li J."/>
            <person name="Ma L."/>
            <person name="Liu H."/>
            <person name="Zhou Y."/>
            <person name="Zhao J."/>
            <person name="Fang X."/>
            <person name="Li G."/>
            <person name="Fang L."/>
            <person name="Li Y."/>
            <person name="Liu D."/>
            <person name="Zheng H."/>
            <person name="Zhang Y."/>
            <person name="Qin N."/>
            <person name="Li Z."/>
            <person name="Yang G."/>
            <person name="Yang S."/>
            <person name="Bolund L."/>
            <person name="Kristiansen K."/>
            <person name="Zheng H."/>
            <person name="Li S."/>
            <person name="Zhang X."/>
            <person name="Yang H."/>
            <person name="Wang J."/>
            <person name="Sun R."/>
            <person name="Zhang B."/>
            <person name="Jiang S."/>
            <person name="Wang J."/>
            <person name="Du Y."/>
            <person name="Li S."/>
        </authorList>
    </citation>
    <scope>NUCLEOTIDE SEQUENCE [LARGE SCALE GENOMIC DNA]</scope>
    <source>
        <strain evidence="2">cv. 9930</strain>
    </source>
</reference>
<proteinExistence type="predicted"/>
<evidence type="ECO:0000313" key="1">
    <source>
        <dbReference type="EMBL" id="KGN48356.1"/>
    </source>
</evidence>
<dbReference type="AlphaFoldDB" id="A0A0A0KKS8"/>
<name>A0A0A0KKS8_CUCSA</name>